<proteinExistence type="predicted"/>
<evidence type="ECO:0000313" key="3">
    <source>
        <dbReference type="Proteomes" id="UP000233786"/>
    </source>
</evidence>
<sequence length="466" mass="46995">MARNSSEVAEHLNYLSRIADELEVVNSIPADLADLVGRHEELREAARVWREGAEKVENAAEHVQGRLGGIDSAWQGQDADAFLAHVQEVGLAGNDLVDTMRALADVLDHTVEALQAQLEDLDGLVAEAADSVSAALLTPEEGAKRARKHLAELAQPATELAESISDTYRAFARFCDDVEAGRSAGAVRFDNRMPAPAWDFNAPTPAQPAAPAEPAEAEPAEAAAGGGAGNPAGVGGGGVGGGGVGGGDTAAAGVSGAPGGGAEQDLSPGDTTRAGEPSALPPAAAAAGGAVAGAAGGVAAGGMMGGMMPMGMMGGAQGASQERKNQSRLRSKPEELFGTPPDAAPAVLGESSRDRDQNQERPAATTPQSPRRLGVPSIIEPPIPRPSIADALQPKQKAEDTPKPKPTKASVDNAPPPKPKTGNASVGEAPPPKPKTGTASVGDAPPPKPKTGSASVGDAPPPKRRN</sequence>
<feature type="region of interest" description="Disordered" evidence="1">
    <location>
        <begin position="313"/>
        <end position="466"/>
    </location>
</feature>
<gene>
    <name evidence="2" type="ORF">A8926_0356</name>
</gene>
<dbReference type="EMBL" id="PJNB01000001">
    <property type="protein sequence ID" value="PKW12864.1"/>
    <property type="molecule type" value="Genomic_DNA"/>
</dbReference>
<evidence type="ECO:0000313" key="2">
    <source>
        <dbReference type="EMBL" id="PKW12864.1"/>
    </source>
</evidence>
<name>A0A2N3XQ95_SACSN</name>
<dbReference type="Pfam" id="PF06013">
    <property type="entry name" value="WXG100"/>
    <property type="match status" value="1"/>
</dbReference>
<dbReference type="SUPFAM" id="SSF140453">
    <property type="entry name" value="EsxAB dimer-like"/>
    <property type="match status" value="1"/>
</dbReference>
<feature type="region of interest" description="Disordered" evidence="1">
    <location>
        <begin position="198"/>
        <end position="229"/>
    </location>
</feature>
<feature type="compositionally biased region" description="Low complexity" evidence="1">
    <location>
        <begin position="202"/>
        <end position="214"/>
    </location>
</feature>
<dbReference type="Proteomes" id="UP000233786">
    <property type="component" value="Unassembled WGS sequence"/>
</dbReference>
<dbReference type="InterPro" id="IPR010310">
    <property type="entry name" value="T7SS_ESAT-6-like"/>
</dbReference>
<comment type="caution">
    <text evidence="2">The sequence shown here is derived from an EMBL/GenBank/DDBJ whole genome shotgun (WGS) entry which is preliminary data.</text>
</comment>
<keyword evidence="3" id="KW-1185">Reference proteome</keyword>
<dbReference type="InterPro" id="IPR036689">
    <property type="entry name" value="ESAT-6-like_sf"/>
</dbReference>
<reference evidence="2" key="1">
    <citation type="submission" date="2017-12" db="EMBL/GenBank/DDBJ databases">
        <title>Sequencing the genomes of 1000 Actinobacteria strains.</title>
        <authorList>
            <person name="Klenk H.-P."/>
        </authorList>
    </citation>
    <scope>NUCLEOTIDE SEQUENCE [LARGE SCALE GENOMIC DNA]</scope>
    <source>
        <strain evidence="2">DSM 44228</strain>
    </source>
</reference>
<dbReference type="STRING" id="994479.GCA_000194155_07537"/>
<protein>
    <submittedName>
        <fullName evidence="2">Nucleic acid-binding Zn-ribbon protein</fullName>
    </submittedName>
</protein>
<feature type="compositionally biased region" description="Basic and acidic residues" evidence="1">
    <location>
        <begin position="321"/>
        <end position="335"/>
    </location>
</feature>
<accession>A0A2N3XQ95</accession>
<evidence type="ECO:0000256" key="1">
    <source>
        <dbReference type="SAM" id="MobiDB-lite"/>
    </source>
</evidence>
<organism evidence="2 3">
    <name type="scientific">Saccharopolyspora spinosa</name>
    <dbReference type="NCBI Taxonomy" id="60894"/>
    <lineage>
        <taxon>Bacteria</taxon>
        <taxon>Bacillati</taxon>
        <taxon>Actinomycetota</taxon>
        <taxon>Actinomycetes</taxon>
        <taxon>Pseudonocardiales</taxon>
        <taxon>Pseudonocardiaceae</taxon>
        <taxon>Saccharopolyspora</taxon>
    </lineage>
</organism>
<dbReference type="AlphaFoldDB" id="A0A2N3XQ95"/>
<dbReference type="Gene3D" id="1.10.287.1060">
    <property type="entry name" value="ESAT-6-like"/>
    <property type="match status" value="1"/>
</dbReference>
<feature type="region of interest" description="Disordered" evidence="1">
    <location>
        <begin position="250"/>
        <end position="283"/>
    </location>
</feature>